<dbReference type="SUPFAM" id="SSF161098">
    <property type="entry name" value="MetI-like"/>
    <property type="match status" value="1"/>
</dbReference>
<comment type="similarity">
    <text evidence="7">Belongs to the binding-protein-dependent transport system permease family.</text>
</comment>
<comment type="subcellular location">
    <subcellularLocation>
        <location evidence="1 7">Cell membrane</location>
        <topology evidence="1 7">Multi-pass membrane protein</topology>
    </subcellularLocation>
</comment>
<evidence type="ECO:0000256" key="3">
    <source>
        <dbReference type="ARBA" id="ARBA00022475"/>
    </source>
</evidence>
<evidence type="ECO:0000313" key="10">
    <source>
        <dbReference type="Proteomes" id="UP000588277"/>
    </source>
</evidence>
<feature type="domain" description="ABC transmembrane type-1" evidence="8">
    <location>
        <begin position="83"/>
        <end position="272"/>
    </location>
</feature>
<reference evidence="9 10" key="1">
    <citation type="submission" date="2020-02" db="EMBL/GenBank/DDBJ databases">
        <title>Characterization of phylogenetic diversity of novel bifidobacterial species isolated in Czech ZOOs.</title>
        <authorList>
            <person name="Lugli G.A."/>
            <person name="Vera N.B."/>
            <person name="Ventura M."/>
        </authorList>
    </citation>
    <scope>NUCLEOTIDE SEQUENCE [LARGE SCALE GENOMIC DNA]</scope>
    <source>
        <strain evidence="9 10">DSM 109958</strain>
    </source>
</reference>
<dbReference type="PANTHER" id="PTHR43386:SF1">
    <property type="entry name" value="D,D-DIPEPTIDE TRANSPORT SYSTEM PERMEASE PROTEIN DDPC-RELATED"/>
    <property type="match status" value="1"/>
</dbReference>
<evidence type="ECO:0000256" key="7">
    <source>
        <dbReference type="RuleBase" id="RU363032"/>
    </source>
</evidence>
<keyword evidence="10" id="KW-1185">Reference proteome</keyword>
<evidence type="ECO:0000313" key="9">
    <source>
        <dbReference type="EMBL" id="NMN01253.1"/>
    </source>
</evidence>
<evidence type="ECO:0000256" key="2">
    <source>
        <dbReference type="ARBA" id="ARBA00022448"/>
    </source>
</evidence>
<dbReference type="CDD" id="cd06261">
    <property type="entry name" value="TM_PBP2"/>
    <property type="match status" value="1"/>
</dbReference>
<comment type="caution">
    <text evidence="9">The sequence shown here is derived from an EMBL/GenBank/DDBJ whole genome shotgun (WGS) entry which is preliminary data.</text>
</comment>
<dbReference type="PROSITE" id="PS50928">
    <property type="entry name" value="ABC_TM1"/>
    <property type="match status" value="1"/>
</dbReference>
<feature type="transmembrane region" description="Helical" evidence="7">
    <location>
        <begin position="25"/>
        <end position="43"/>
    </location>
</feature>
<feature type="transmembrane region" description="Helical" evidence="7">
    <location>
        <begin position="115"/>
        <end position="138"/>
    </location>
</feature>
<dbReference type="InterPro" id="IPR050366">
    <property type="entry name" value="BP-dependent_transpt_permease"/>
</dbReference>
<dbReference type="GO" id="GO:0005886">
    <property type="term" value="C:plasma membrane"/>
    <property type="evidence" value="ECO:0007669"/>
    <property type="project" value="UniProtKB-SubCell"/>
</dbReference>
<dbReference type="Gene3D" id="1.10.3720.10">
    <property type="entry name" value="MetI-like"/>
    <property type="match status" value="1"/>
</dbReference>
<name>A0A7Y0I0A1_9BIFI</name>
<proteinExistence type="inferred from homology"/>
<dbReference type="InterPro" id="IPR035906">
    <property type="entry name" value="MetI-like_sf"/>
</dbReference>
<keyword evidence="5 7" id="KW-1133">Transmembrane helix</keyword>
<keyword evidence="4 7" id="KW-0812">Transmembrane</keyword>
<accession>A0A7Y0I0A1</accession>
<evidence type="ECO:0000256" key="1">
    <source>
        <dbReference type="ARBA" id="ARBA00004651"/>
    </source>
</evidence>
<feature type="transmembrane region" description="Helical" evidence="7">
    <location>
        <begin position="249"/>
        <end position="271"/>
    </location>
</feature>
<organism evidence="9 10">
    <name type="scientific">Bifidobacterium moraviense</name>
    <dbReference type="NCBI Taxonomy" id="2675323"/>
    <lineage>
        <taxon>Bacteria</taxon>
        <taxon>Bacillati</taxon>
        <taxon>Actinomycetota</taxon>
        <taxon>Actinomycetes</taxon>
        <taxon>Bifidobacteriales</taxon>
        <taxon>Bifidobacteriaceae</taxon>
        <taxon>Bifidobacterium</taxon>
    </lineage>
</organism>
<dbReference type="GO" id="GO:0055085">
    <property type="term" value="P:transmembrane transport"/>
    <property type="evidence" value="ECO:0007669"/>
    <property type="project" value="InterPro"/>
</dbReference>
<dbReference type="Proteomes" id="UP000588277">
    <property type="component" value="Unassembled WGS sequence"/>
</dbReference>
<sequence length="284" mass="29158">MTMRNLSESCTRVFRAIWRRGSGRYALTVLGLWMAVAVVSLFWTPQPLLATDGYHVWAAPSAAHPLGTDGTGADVLSWLMAGSRTNLVIAALTVVCSGALGLLLVGLMVSRRAGLGSVTVAVVDALISIPTVLIALLLTVPFGASVGVIVGACSIAYGLNLARVARPAAMLAARSDYVGSAFAGGASGWYAFTRHVVPNIAPVLAVQLSISAGTSVLAEAGLTYLGVGVGAGVPSWGHSLATSVKFINVFPLTVLWPGLVVTLAVVALNLLGDALVRVGEEVAR</sequence>
<dbReference type="Pfam" id="PF00528">
    <property type="entry name" value="BPD_transp_1"/>
    <property type="match status" value="1"/>
</dbReference>
<evidence type="ECO:0000256" key="5">
    <source>
        <dbReference type="ARBA" id="ARBA00022989"/>
    </source>
</evidence>
<gene>
    <name evidence="9" type="ORF">G1C96_1839</name>
</gene>
<dbReference type="AlphaFoldDB" id="A0A7Y0I0A1"/>
<dbReference type="PANTHER" id="PTHR43386">
    <property type="entry name" value="OLIGOPEPTIDE TRANSPORT SYSTEM PERMEASE PROTEIN APPC"/>
    <property type="match status" value="1"/>
</dbReference>
<evidence type="ECO:0000259" key="8">
    <source>
        <dbReference type="PROSITE" id="PS50928"/>
    </source>
</evidence>
<dbReference type="EMBL" id="JAAIIH010000020">
    <property type="protein sequence ID" value="NMN01253.1"/>
    <property type="molecule type" value="Genomic_DNA"/>
</dbReference>
<dbReference type="RefSeq" id="WP_169276333.1">
    <property type="nucleotide sequence ID" value="NZ_JAAIIH010000020.1"/>
</dbReference>
<keyword evidence="6 7" id="KW-0472">Membrane</keyword>
<evidence type="ECO:0000256" key="4">
    <source>
        <dbReference type="ARBA" id="ARBA00022692"/>
    </source>
</evidence>
<keyword evidence="2 7" id="KW-0813">Transport</keyword>
<feature type="transmembrane region" description="Helical" evidence="7">
    <location>
        <begin position="87"/>
        <end position="108"/>
    </location>
</feature>
<feature type="transmembrane region" description="Helical" evidence="7">
    <location>
        <begin position="144"/>
        <end position="162"/>
    </location>
</feature>
<protein>
    <submittedName>
        <fullName evidence="9">ABC transporter permease</fullName>
    </submittedName>
</protein>
<evidence type="ECO:0000256" key="6">
    <source>
        <dbReference type="ARBA" id="ARBA00023136"/>
    </source>
</evidence>
<keyword evidence="3" id="KW-1003">Cell membrane</keyword>
<dbReference type="InterPro" id="IPR000515">
    <property type="entry name" value="MetI-like"/>
</dbReference>